<accession>A0A814JXL8</accession>
<dbReference type="AlphaFoldDB" id="A0A814JXL8"/>
<protein>
    <submittedName>
        <fullName evidence="1">Uncharacterized protein</fullName>
    </submittedName>
</protein>
<evidence type="ECO:0000313" key="1">
    <source>
        <dbReference type="EMBL" id="CAF1043419.1"/>
    </source>
</evidence>
<name>A0A814JXL8_ADIRI</name>
<comment type="caution">
    <text evidence="1">The sequence shown here is derived from an EMBL/GenBank/DDBJ whole genome shotgun (WGS) entry which is preliminary data.</text>
</comment>
<dbReference type="Proteomes" id="UP000663852">
    <property type="component" value="Unassembled WGS sequence"/>
</dbReference>
<evidence type="ECO:0000313" key="2">
    <source>
        <dbReference type="Proteomes" id="UP000663852"/>
    </source>
</evidence>
<organism evidence="1 2">
    <name type="scientific">Adineta ricciae</name>
    <name type="common">Rotifer</name>
    <dbReference type="NCBI Taxonomy" id="249248"/>
    <lineage>
        <taxon>Eukaryota</taxon>
        <taxon>Metazoa</taxon>
        <taxon>Spiralia</taxon>
        <taxon>Gnathifera</taxon>
        <taxon>Rotifera</taxon>
        <taxon>Eurotatoria</taxon>
        <taxon>Bdelloidea</taxon>
        <taxon>Adinetida</taxon>
        <taxon>Adinetidae</taxon>
        <taxon>Adineta</taxon>
    </lineage>
</organism>
<reference evidence="1" key="1">
    <citation type="submission" date="2021-02" db="EMBL/GenBank/DDBJ databases">
        <authorList>
            <person name="Nowell W R."/>
        </authorList>
    </citation>
    <scope>NUCLEOTIDE SEQUENCE</scope>
</reference>
<sequence length="125" mass="14423">MNSSVNCFTVMWTKYAVVKFRQSSSRKYHNYPKKMLFQIVLFSLLLMSHTSIVTSASLLQCRCCQYSGALQSNALGTCRCVPENVGSPFRYDGSTVRPYAQVCRLKYRPYYDPFRPNLCCQLFLV</sequence>
<gene>
    <name evidence="1" type="ORF">EDS130_LOCUS17047</name>
</gene>
<proteinExistence type="predicted"/>
<dbReference type="EMBL" id="CAJNOJ010000075">
    <property type="protein sequence ID" value="CAF1043419.1"/>
    <property type="molecule type" value="Genomic_DNA"/>
</dbReference>